<reference evidence="2" key="1">
    <citation type="submission" date="2023-06" db="EMBL/GenBank/DDBJ databases">
        <title>Genome-scale phylogeny and comparative genomics of the fungal order Sordariales.</title>
        <authorList>
            <consortium name="Lawrence Berkeley National Laboratory"/>
            <person name="Hensen N."/>
            <person name="Bonometti L."/>
            <person name="Westerberg I."/>
            <person name="Brannstrom I.O."/>
            <person name="Guillou S."/>
            <person name="Cros-Aarteil S."/>
            <person name="Calhoun S."/>
            <person name="Haridas S."/>
            <person name="Kuo A."/>
            <person name="Mondo S."/>
            <person name="Pangilinan J."/>
            <person name="Riley R."/>
            <person name="Labutti K."/>
            <person name="Andreopoulos B."/>
            <person name="Lipzen A."/>
            <person name="Chen C."/>
            <person name="Yanf M."/>
            <person name="Daum C."/>
            <person name="Ng V."/>
            <person name="Clum A."/>
            <person name="Steindorff A."/>
            <person name="Ohm R."/>
            <person name="Martin F."/>
            <person name="Silar P."/>
            <person name="Natvig D."/>
            <person name="Lalanne C."/>
            <person name="Gautier V."/>
            <person name="Ament-Velasquez S.L."/>
            <person name="Kruys A."/>
            <person name="Hutchinson M.I."/>
            <person name="Powell A.J."/>
            <person name="Barry K."/>
            <person name="Miller A.N."/>
            <person name="Grigoriev I.V."/>
            <person name="Debuchy R."/>
            <person name="Gladieux P."/>
            <person name="Thoren M.H."/>
            <person name="Johannesson H."/>
        </authorList>
    </citation>
    <scope>NUCLEOTIDE SEQUENCE</scope>
    <source>
        <strain evidence="2">SMH4607-1</strain>
    </source>
</reference>
<gene>
    <name evidence="2" type="ORF">B0H67DRAFT_645166</name>
</gene>
<accession>A0AA40AGH5</accession>
<dbReference type="Proteomes" id="UP001172102">
    <property type="component" value="Unassembled WGS sequence"/>
</dbReference>
<proteinExistence type="predicted"/>
<name>A0AA40AGH5_9PEZI</name>
<protein>
    <submittedName>
        <fullName evidence="2">Uncharacterized protein</fullName>
    </submittedName>
</protein>
<evidence type="ECO:0000256" key="1">
    <source>
        <dbReference type="SAM" id="MobiDB-lite"/>
    </source>
</evidence>
<organism evidence="2 3">
    <name type="scientific">Lasiosphaeris hirsuta</name>
    <dbReference type="NCBI Taxonomy" id="260670"/>
    <lineage>
        <taxon>Eukaryota</taxon>
        <taxon>Fungi</taxon>
        <taxon>Dikarya</taxon>
        <taxon>Ascomycota</taxon>
        <taxon>Pezizomycotina</taxon>
        <taxon>Sordariomycetes</taxon>
        <taxon>Sordariomycetidae</taxon>
        <taxon>Sordariales</taxon>
        <taxon>Lasiosphaeriaceae</taxon>
        <taxon>Lasiosphaeris</taxon>
    </lineage>
</organism>
<sequence>MGGIVIRREPPETNPEEEKSQSHEAANEKEPANEDDWTNVVSPLDSLAHPDLSLTIDDADIRDKSHSDAITKLLAIV</sequence>
<dbReference type="EMBL" id="JAUKUA010000004">
    <property type="protein sequence ID" value="KAK0715410.1"/>
    <property type="molecule type" value="Genomic_DNA"/>
</dbReference>
<comment type="caution">
    <text evidence="2">The sequence shown here is derived from an EMBL/GenBank/DDBJ whole genome shotgun (WGS) entry which is preliminary data.</text>
</comment>
<evidence type="ECO:0000313" key="2">
    <source>
        <dbReference type="EMBL" id="KAK0715410.1"/>
    </source>
</evidence>
<evidence type="ECO:0000313" key="3">
    <source>
        <dbReference type="Proteomes" id="UP001172102"/>
    </source>
</evidence>
<keyword evidence="3" id="KW-1185">Reference proteome</keyword>
<feature type="region of interest" description="Disordered" evidence="1">
    <location>
        <begin position="1"/>
        <end position="36"/>
    </location>
</feature>
<dbReference type="AlphaFoldDB" id="A0AA40AGH5"/>
<feature type="compositionally biased region" description="Basic and acidic residues" evidence="1">
    <location>
        <begin position="1"/>
        <end position="32"/>
    </location>
</feature>